<sequence length="90" mass="10243">LVLLIVLIVVERRRMDRGIIMSSNYKRIIITGIVAVLVGIGGTVVFYFTEIPFAIGLPVLGMGIVYIVAGVIYRNEWMKWIKVYSQSQRR</sequence>
<keyword evidence="1" id="KW-1133">Transmembrane helix</keyword>
<reference evidence="2" key="1">
    <citation type="journal article" date="2014" name="Front. Microbiol.">
        <title>High frequency of phylogenetically diverse reductive dehalogenase-homologous genes in deep subseafloor sedimentary metagenomes.</title>
        <authorList>
            <person name="Kawai M."/>
            <person name="Futagami T."/>
            <person name="Toyoda A."/>
            <person name="Takaki Y."/>
            <person name="Nishi S."/>
            <person name="Hori S."/>
            <person name="Arai W."/>
            <person name="Tsubouchi T."/>
            <person name="Morono Y."/>
            <person name="Uchiyama I."/>
            <person name="Ito T."/>
            <person name="Fujiyama A."/>
            <person name="Inagaki F."/>
            <person name="Takami H."/>
        </authorList>
    </citation>
    <scope>NUCLEOTIDE SEQUENCE</scope>
    <source>
        <strain evidence="2">Expedition CK06-06</strain>
    </source>
</reference>
<evidence type="ECO:0000256" key="1">
    <source>
        <dbReference type="SAM" id="Phobius"/>
    </source>
</evidence>
<dbReference type="AlphaFoldDB" id="X0XYV2"/>
<keyword evidence="1" id="KW-0812">Transmembrane</keyword>
<name>X0XYV2_9ZZZZ</name>
<dbReference type="EMBL" id="BARS01051776">
    <property type="protein sequence ID" value="GAG48609.1"/>
    <property type="molecule type" value="Genomic_DNA"/>
</dbReference>
<feature type="transmembrane region" description="Helical" evidence="1">
    <location>
        <begin position="54"/>
        <end position="73"/>
    </location>
</feature>
<feature type="transmembrane region" description="Helical" evidence="1">
    <location>
        <begin position="28"/>
        <end position="48"/>
    </location>
</feature>
<gene>
    <name evidence="2" type="ORF">S01H1_77063</name>
</gene>
<comment type="caution">
    <text evidence="2">The sequence shown here is derived from an EMBL/GenBank/DDBJ whole genome shotgun (WGS) entry which is preliminary data.</text>
</comment>
<protein>
    <submittedName>
        <fullName evidence="2">Uncharacterized protein</fullName>
    </submittedName>
</protein>
<feature type="non-terminal residue" evidence="2">
    <location>
        <position position="1"/>
    </location>
</feature>
<organism evidence="2">
    <name type="scientific">marine sediment metagenome</name>
    <dbReference type="NCBI Taxonomy" id="412755"/>
    <lineage>
        <taxon>unclassified sequences</taxon>
        <taxon>metagenomes</taxon>
        <taxon>ecological metagenomes</taxon>
    </lineage>
</organism>
<keyword evidence="1" id="KW-0472">Membrane</keyword>
<accession>X0XYV2</accession>
<proteinExistence type="predicted"/>
<evidence type="ECO:0000313" key="2">
    <source>
        <dbReference type="EMBL" id="GAG48609.1"/>
    </source>
</evidence>